<keyword evidence="7" id="KW-0788">Thiol protease</keyword>
<feature type="compositionally biased region" description="Acidic residues" evidence="12">
    <location>
        <begin position="532"/>
        <end position="544"/>
    </location>
</feature>
<evidence type="ECO:0000256" key="1">
    <source>
        <dbReference type="ARBA" id="ARBA00004329"/>
    </source>
</evidence>
<keyword evidence="8" id="KW-0653">Protein transport</keyword>
<feature type="compositionally biased region" description="Polar residues" evidence="12">
    <location>
        <begin position="121"/>
        <end position="132"/>
    </location>
</feature>
<dbReference type="Proteomes" id="UP001140560">
    <property type="component" value="Unassembled WGS sequence"/>
</dbReference>
<comment type="similarity">
    <text evidence="2 11">Belongs to the peptidase C54 family.</text>
</comment>
<keyword evidence="4 11" id="KW-0963">Cytoplasm</keyword>
<protein>
    <recommendedName>
        <fullName evidence="11">Cysteine protease</fullName>
        <ecNumber evidence="11">3.4.22.-</ecNumber>
    </recommendedName>
</protein>
<feature type="region of interest" description="Disordered" evidence="12">
    <location>
        <begin position="15"/>
        <end position="53"/>
    </location>
</feature>
<dbReference type="InterPro" id="IPR046792">
    <property type="entry name" value="Peptidase_C54_cat"/>
</dbReference>
<keyword evidence="9" id="KW-0072">Autophagy</keyword>
<evidence type="ECO:0000256" key="5">
    <source>
        <dbReference type="ARBA" id="ARBA00022670"/>
    </source>
</evidence>
<dbReference type="GO" id="GO:0019786">
    <property type="term" value="F:protein-phosphatidylethanolamide deconjugating activity"/>
    <property type="evidence" value="ECO:0007669"/>
    <property type="project" value="InterPro"/>
</dbReference>
<evidence type="ECO:0000256" key="3">
    <source>
        <dbReference type="ARBA" id="ARBA00022448"/>
    </source>
</evidence>
<dbReference type="GO" id="GO:0000423">
    <property type="term" value="P:mitophagy"/>
    <property type="evidence" value="ECO:0007669"/>
    <property type="project" value="TreeGrafter"/>
</dbReference>
<dbReference type="PANTHER" id="PTHR22624">
    <property type="entry name" value="CYSTEINE PROTEASE ATG4"/>
    <property type="match status" value="1"/>
</dbReference>
<keyword evidence="15" id="KW-1185">Reference proteome</keyword>
<gene>
    <name evidence="14" type="primary">ATG4</name>
    <name evidence="14" type="ORF">N0V83_008370</name>
</gene>
<feature type="compositionally biased region" description="Basic and acidic residues" evidence="12">
    <location>
        <begin position="133"/>
        <end position="153"/>
    </location>
</feature>
<dbReference type="GO" id="GO:0035973">
    <property type="term" value="P:aggrephagy"/>
    <property type="evidence" value="ECO:0007669"/>
    <property type="project" value="TreeGrafter"/>
</dbReference>
<evidence type="ECO:0000256" key="9">
    <source>
        <dbReference type="ARBA" id="ARBA00023006"/>
    </source>
</evidence>
<name>A0A9W9CIP9_9PLEO</name>
<evidence type="ECO:0000256" key="6">
    <source>
        <dbReference type="ARBA" id="ARBA00022801"/>
    </source>
</evidence>
<dbReference type="OrthoDB" id="2960936at2759"/>
<keyword evidence="11" id="KW-0539">Nucleus</keyword>
<dbReference type="InterPro" id="IPR038765">
    <property type="entry name" value="Papain-like_cys_pep_sf"/>
</dbReference>
<evidence type="ECO:0000256" key="10">
    <source>
        <dbReference type="ARBA" id="ARBA00029362"/>
    </source>
</evidence>
<dbReference type="GO" id="GO:0000407">
    <property type="term" value="C:phagophore assembly site"/>
    <property type="evidence" value="ECO:0007669"/>
    <property type="project" value="UniProtKB-SubCell"/>
</dbReference>
<evidence type="ECO:0000313" key="15">
    <source>
        <dbReference type="Proteomes" id="UP001140560"/>
    </source>
</evidence>
<feature type="compositionally biased region" description="Polar residues" evidence="12">
    <location>
        <begin position="33"/>
        <end position="51"/>
    </location>
</feature>
<dbReference type="InterPro" id="IPR005078">
    <property type="entry name" value="Peptidase_C54"/>
</dbReference>
<dbReference type="EC" id="3.4.22.-" evidence="11"/>
<evidence type="ECO:0000256" key="7">
    <source>
        <dbReference type="ARBA" id="ARBA00022807"/>
    </source>
</evidence>
<dbReference type="GO" id="GO:0016485">
    <property type="term" value="P:protein processing"/>
    <property type="evidence" value="ECO:0007669"/>
    <property type="project" value="TreeGrafter"/>
</dbReference>
<comment type="catalytic activity">
    <reaction evidence="10">
        <text>[protein]-C-terminal L-amino acid-glycyl-phosphatidylethanolamide + H2O = [protein]-C-terminal L-amino acid-glycine + a 1,2-diacyl-sn-glycero-3-phosphoethanolamine</text>
        <dbReference type="Rhea" id="RHEA:67548"/>
        <dbReference type="Rhea" id="RHEA-COMP:17323"/>
        <dbReference type="Rhea" id="RHEA-COMP:17324"/>
        <dbReference type="ChEBI" id="CHEBI:15377"/>
        <dbReference type="ChEBI" id="CHEBI:64612"/>
        <dbReference type="ChEBI" id="CHEBI:172940"/>
        <dbReference type="ChEBI" id="CHEBI:172941"/>
    </reaction>
    <physiologicalReaction direction="left-to-right" evidence="10">
        <dbReference type="Rhea" id="RHEA:67549"/>
    </physiologicalReaction>
</comment>
<keyword evidence="5 11" id="KW-0645">Protease</keyword>
<dbReference type="Pfam" id="PF03416">
    <property type="entry name" value="Peptidase_C54"/>
    <property type="match status" value="1"/>
</dbReference>
<evidence type="ECO:0000256" key="4">
    <source>
        <dbReference type="ARBA" id="ARBA00022490"/>
    </source>
</evidence>
<feature type="compositionally biased region" description="Low complexity" evidence="12">
    <location>
        <begin position="411"/>
        <end position="447"/>
    </location>
</feature>
<dbReference type="GO" id="GO:0005634">
    <property type="term" value="C:nucleus"/>
    <property type="evidence" value="ECO:0007669"/>
    <property type="project" value="UniProtKB-SubCell"/>
</dbReference>
<feature type="domain" description="Peptidase C54 catalytic" evidence="13">
    <location>
        <begin position="167"/>
        <end position="503"/>
    </location>
</feature>
<dbReference type="PANTHER" id="PTHR22624:SF49">
    <property type="entry name" value="CYSTEINE PROTEASE"/>
    <property type="match status" value="1"/>
</dbReference>
<dbReference type="EMBL" id="JAPEUY010000015">
    <property type="protein sequence ID" value="KAJ4365750.1"/>
    <property type="molecule type" value="Genomic_DNA"/>
</dbReference>
<dbReference type="GO" id="GO:0034727">
    <property type="term" value="P:piecemeal microautophagy of the nucleus"/>
    <property type="evidence" value="ECO:0007669"/>
    <property type="project" value="TreeGrafter"/>
</dbReference>
<feature type="region of interest" description="Disordered" evidence="12">
    <location>
        <begin position="518"/>
        <end position="544"/>
    </location>
</feature>
<dbReference type="SUPFAM" id="SSF54001">
    <property type="entry name" value="Cysteine proteinases"/>
    <property type="match status" value="1"/>
</dbReference>
<feature type="region of interest" description="Disordered" evidence="12">
    <location>
        <begin position="405"/>
        <end position="463"/>
    </location>
</feature>
<proteinExistence type="inferred from homology"/>
<evidence type="ECO:0000256" key="8">
    <source>
        <dbReference type="ARBA" id="ARBA00022927"/>
    </source>
</evidence>
<comment type="caution">
    <text evidence="14">The sequence shown here is derived from an EMBL/GenBank/DDBJ whole genome shotgun (WGS) entry which is preliminary data.</text>
</comment>
<feature type="compositionally biased region" description="Basic and acidic residues" evidence="12">
    <location>
        <begin position="518"/>
        <end position="531"/>
    </location>
</feature>
<dbReference type="GO" id="GO:0004197">
    <property type="term" value="F:cysteine-type endopeptidase activity"/>
    <property type="evidence" value="ECO:0007669"/>
    <property type="project" value="TreeGrafter"/>
</dbReference>
<evidence type="ECO:0000256" key="12">
    <source>
        <dbReference type="SAM" id="MobiDB-lite"/>
    </source>
</evidence>
<dbReference type="AlphaFoldDB" id="A0A9W9CIP9"/>
<evidence type="ECO:0000259" key="13">
    <source>
        <dbReference type="Pfam" id="PF03416"/>
    </source>
</evidence>
<organism evidence="14 15">
    <name type="scientific">Neocucurbitaria cava</name>
    <dbReference type="NCBI Taxonomy" id="798079"/>
    <lineage>
        <taxon>Eukaryota</taxon>
        <taxon>Fungi</taxon>
        <taxon>Dikarya</taxon>
        <taxon>Ascomycota</taxon>
        <taxon>Pezizomycotina</taxon>
        <taxon>Dothideomycetes</taxon>
        <taxon>Pleosporomycetidae</taxon>
        <taxon>Pleosporales</taxon>
        <taxon>Pleosporineae</taxon>
        <taxon>Cucurbitariaceae</taxon>
        <taxon>Neocucurbitaria</taxon>
    </lineage>
</organism>
<keyword evidence="3" id="KW-0813">Transport</keyword>
<comment type="subcellular location">
    <subcellularLocation>
        <location evidence="11">Nucleus</location>
    </subcellularLocation>
    <subcellularLocation>
        <location evidence="11">Cytoplasm</location>
    </subcellularLocation>
    <subcellularLocation>
        <location evidence="1">Preautophagosomal structure</location>
    </subcellularLocation>
</comment>
<evidence type="ECO:0000313" key="14">
    <source>
        <dbReference type="EMBL" id="KAJ4365750.1"/>
    </source>
</evidence>
<comment type="function">
    <text evidence="11">Required for selective autophagic degradation of the nucleus (nucleophagy) as well as for mitophagy which contributes to regulate mitochondrial quantity and quality by eliminating the mitochondria to a basal level to fulfill cellular energy requirements and preventing excess ROS production.</text>
</comment>
<sequence>MLTFVAARPTIRQAADDPDLAASQHRAPDDTAVSASSSSRQKNACSSLQRPSSRTAASASIAAFDPHGFSQAAMNDFERVGRTIVRTFYDPLPANDSNDPIWLLGQRYEPRPLLSKHASSDAPSTDATTPQTERTEDESWIRTSVDEQDRKESPNGQDPAQYGNWPSAFLDDFESRIWMTYRSGFTAIQKSQDPKATSAMSFRVRMQNLASPGFTSDTGFGCMIRSGQCILANALQVLRLGREWRYQQNPTAREHCDILSLFADDPNAPFSIHRFVEHGAAVCGKYPGEWFGPSAAARCIQDLVNKYKEAGLRVHVSGDGADVYEDKLTQIAVDDDGQWQPTLILVGTRLGIDKITPVYWEALKASLQMKQSIGIAGGRPSASHYFVGTQGNNFYYLDPHSTRPLLPYRPSPSTSQTGTTTDPSTLTSSTSSVTSTTSSTTIIPSASEAKTLTDRHSTTSYSVEELSTCHTRRIRRLQIREMDPSMLLAFLVTSKQDYEDWKKAVQSVQGKCVVHVQDREPAPRGQERAEAVDEVESWDEDGLQ</sequence>
<evidence type="ECO:0000256" key="11">
    <source>
        <dbReference type="RuleBase" id="RU363115"/>
    </source>
</evidence>
<reference evidence="14" key="1">
    <citation type="submission" date="2022-10" db="EMBL/GenBank/DDBJ databases">
        <title>Tapping the CABI collections for fungal endophytes: first genome assemblies for Collariella, Neodidymelliopsis, Ascochyta clinopodiicola, Didymella pomorum, Didymosphaeria variabile, Neocosmospora piperis and Neocucurbitaria cava.</title>
        <authorList>
            <person name="Hill R."/>
        </authorList>
    </citation>
    <scope>NUCLEOTIDE SEQUENCE</scope>
    <source>
        <strain evidence="14">IMI 356814</strain>
    </source>
</reference>
<keyword evidence="6 11" id="KW-0378">Hydrolase</keyword>
<accession>A0A9W9CIP9</accession>
<dbReference type="GO" id="GO:0015031">
    <property type="term" value="P:protein transport"/>
    <property type="evidence" value="ECO:0007669"/>
    <property type="project" value="UniProtKB-KW"/>
</dbReference>
<evidence type="ECO:0000256" key="2">
    <source>
        <dbReference type="ARBA" id="ARBA00010958"/>
    </source>
</evidence>
<feature type="region of interest" description="Disordered" evidence="12">
    <location>
        <begin position="114"/>
        <end position="164"/>
    </location>
</feature>
<dbReference type="GO" id="GO:0000045">
    <property type="term" value="P:autophagosome assembly"/>
    <property type="evidence" value="ECO:0007669"/>
    <property type="project" value="TreeGrafter"/>
</dbReference>